<organism evidence="3 4">
    <name type="scientific">Pomacea canaliculata</name>
    <name type="common">Golden apple snail</name>
    <dbReference type="NCBI Taxonomy" id="400727"/>
    <lineage>
        <taxon>Eukaryota</taxon>
        <taxon>Metazoa</taxon>
        <taxon>Spiralia</taxon>
        <taxon>Lophotrochozoa</taxon>
        <taxon>Mollusca</taxon>
        <taxon>Gastropoda</taxon>
        <taxon>Caenogastropoda</taxon>
        <taxon>Architaenioglossa</taxon>
        <taxon>Ampullarioidea</taxon>
        <taxon>Ampullariidae</taxon>
        <taxon>Pomacea</taxon>
    </lineage>
</organism>
<name>A0A2T7P6I2_POMCA</name>
<dbReference type="InterPro" id="IPR005181">
    <property type="entry name" value="SASA"/>
</dbReference>
<evidence type="ECO:0000313" key="3">
    <source>
        <dbReference type="EMBL" id="PVD29019.1"/>
    </source>
</evidence>
<dbReference type="PANTHER" id="PTHR22901">
    <property type="entry name" value="SIALATE O-ACETYLESTERASE"/>
    <property type="match status" value="1"/>
</dbReference>
<dbReference type="Proteomes" id="UP000245119">
    <property type="component" value="Linkage Group LG6"/>
</dbReference>
<sequence length="467" mass="50688">MVLQRAPKSAVIWGTATVEGDRVTAHVTGPGVNIAPVVTTVSHGAWKLKLHPVAEHGPFTISFTSGEGNVTLTDVLFGDVWLCSGQSNMGFRLNEIINSAAELQNAHNFPNIRIFKAALVESFTPQTSLRLNTPWTGPQNARALEDFSAVCWLFAEYLYPHLNYPIGLIESQYGGTPIEAWSPPEAIKDCASIAKRGPGNDSVLWNGMLNPILGTTFLGALWYQGESNANHASKYSCQIKALVTRWRSLFSQHSMGETEANFPFGYVQLAGYSPGDSVGQFPALRWAQTAGYGYSPNPVLPRTFMAVAMDLPDFSSPSGPIHPRFKQDVSQRLMLGALNVAYGHSDVVFQGPFPSKFQLDTVHHTLTIEYNGGRTPLEIRNNTGFEVCCSPAAATKCTEGHDTWHAAPITHHDTSHVTVSTSGCGANKATGLRYAWRTSPCLYKHCAVYGAGSGLPAPPYQTHTLPL</sequence>
<dbReference type="GO" id="GO:0001681">
    <property type="term" value="F:sialate O-acetylesterase activity"/>
    <property type="evidence" value="ECO:0007669"/>
    <property type="project" value="InterPro"/>
</dbReference>
<reference evidence="3 4" key="1">
    <citation type="submission" date="2018-04" db="EMBL/GenBank/DDBJ databases">
        <title>The genome of golden apple snail Pomacea canaliculata provides insight into stress tolerance and invasive adaptation.</title>
        <authorList>
            <person name="Liu C."/>
            <person name="Liu B."/>
            <person name="Ren Y."/>
            <person name="Zhang Y."/>
            <person name="Wang H."/>
            <person name="Li S."/>
            <person name="Jiang F."/>
            <person name="Yin L."/>
            <person name="Zhang G."/>
            <person name="Qian W."/>
            <person name="Fan W."/>
        </authorList>
    </citation>
    <scope>NUCLEOTIDE SEQUENCE [LARGE SCALE GENOMIC DNA]</scope>
    <source>
        <strain evidence="3">SZHN2017</strain>
        <tissue evidence="3">Muscle</tissue>
    </source>
</reference>
<dbReference type="InterPro" id="IPR039329">
    <property type="entry name" value="SIAE"/>
</dbReference>
<dbReference type="Pfam" id="PF03629">
    <property type="entry name" value="SASA"/>
    <property type="match status" value="1"/>
</dbReference>
<dbReference type="OrthoDB" id="42638at2759"/>
<dbReference type="Gene3D" id="3.40.50.1110">
    <property type="entry name" value="SGNH hydrolase"/>
    <property type="match status" value="1"/>
</dbReference>
<dbReference type="SUPFAM" id="SSF52266">
    <property type="entry name" value="SGNH hydrolase"/>
    <property type="match status" value="1"/>
</dbReference>
<dbReference type="GO" id="GO:0005975">
    <property type="term" value="P:carbohydrate metabolic process"/>
    <property type="evidence" value="ECO:0007669"/>
    <property type="project" value="TreeGrafter"/>
</dbReference>
<evidence type="ECO:0000313" key="4">
    <source>
        <dbReference type="Proteomes" id="UP000245119"/>
    </source>
</evidence>
<dbReference type="InterPro" id="IPR036514">
    <property type="entry name" value="SGNH_hydro_sf"/>
</dbReference>
<comment type="caution">
    <text evidence="3">The sequence shown here is derived from an EMBL/GenBank/DDBJ whole genome shotgun (WGS) entry which is preliminary data.</text>
</comment>
<keyword evidence="4" id="KW-1185">Reference proteome</keyword>
<accession>A0A2T7P6I2</accession>
<dbReference type="PANTHER" id="PTHR22901:SF0">
    <property type="entry name" value="SIALATE O-ACETYLESTERASE"/>
    <property type="match status" value="1"/>
</dbReference>
<proteinExistence type="predicted"/>
<keyword evidence="1" id="KW-0378">Hydrolase</keyword>
<gene>
    <name evidence="3" type="ORF">C0Q70_11616</name>
</gene>
<feature type="domain" description="Sialate O-acetylesterase" evidence="2">
    <location>
        <begin position="79"/>
        <end position="253"/>
    </location>
</feature>
<evidence type="ECO:0000256" key="1">
    <source>
        <dbReference type="ARBA" id="ARBA00022801"/>
    </source>
</evidence>
<evidence type="ECO:0000259" key="2">
    <source>
        <dbReference type="Pfam" id="PF03629"/>
    </source>
</evidence>
<protein>
    <recommendedName>
        <fullName evidence="2">Sialate O-acetylesterase domain-containing protein</fullName>
    </recommendedName>
</protein>
<dbReference type="EMBL" id="PZQS01000006">
    <property type="protein sequence ID" value="PVD29019.1"/>
    <property type="molecule type" value="Genomic_DNA"/>
</dbReference>
<dbReference type="AlphaFoldDB" id="A0A2T7P6I2"/>